<dbReference type="GO" id="GO:0070967">
    <property type="term" value="F:coenzyme F420 binding"/>
    <property type="evidence" value="ECO:0007669"/>
    <property type="project" value="TreeGrafter"/>
</dbReference>
<comment type="catalytic activity">
    <reaction evidence="2">
        <text>oxidized coenzyme F420-(gamma-L-Glu)(n) + a quinol + H(+) = reduced coenzyme F420-(gamma-L-Glu)(n) + a quinone</text>
        <dbReference type="Rhea" id="RHEA:39663"/>
        <dbReference type="Rhea" id="RHEA-COMP:12939"/>
        <dbReference type="Rhea" id="RHEA-COMP:14378"/>
        <dbReference type="ChEBI" id="CHEBI:15378"/>
        <dbReference type="ChEBI" id="CHEBI:24646"/>
        <dbReference type="ChEBI" id="CHEBI:132124"/>
        <dbReference type="ChEBI" id="CHEBI:133980"/>
        <dbReference type="ChEBI" id="CHEBI:139511"/>
    </reaction>
</comment>
<comment type="caution">
    <text evidence="4">The sequence shown here is derived from an EMBL/GenBank/DDBJ whole genome shotgun (WGS) entry which is preliminary data.</text>
</comment>
<dbReference type="GO" id="GO:0005886">
    <property type="term" value="C:plasma membrane"/>
    <property type="evidence" value="ECO:0007669"/>
    <property type="project" value="TreeGrafter"/>
</dbReference>
<dbReference type="SUPFAM" id="SSF54427">
    <property type="entry name" value="NTF2-like"/>
    <property type="match status" value="1"/>
</dbReference>
<dbReference type="Proteomes" id="UP000377595">
    <property type="component" value="Unassembled WGS sequence"/>
</dbReference>
<dbReference type="PANTHER" id="PTHR39428">
    <property type="entry name" value="F420H(2)-DEPENDENT QUINONE REDUCTASE RV1261C"/>
    <property type="match status" value="1"/>
</dbReference>
<gene>
    <name evidence="4" type="ORF">Aple_004580</name>
</gene>
<dbReference type="RefSeq" id="WP_308805491.1">
    <property type="nucleotide sequence ID" value="NZ_BAAAHM010000001.1"/>
</dbReference>
<dbReference type="EMBL" id="BLAF01000004">
    <property type="protein sequence ID" value="GES17563.1"/>
    <property type="molecule type" value="Genomic_DNA"/>
</dbReference>
<keyword evidence="5" id="KW-1185">Reference proteome</keyword>
<accession>A0A5M3XF36</accession>
<evidence type="ECO:0000256" key="1">
    <source>
        <dbReference type="ARBA" id="ARBA00008710"/>
    </source>
</evidence>
<reference evidence="4 5" key="1">
    <citation type="submission" date="2019-10" db="EMBL/GenBank/DDBJ databases">
        <title>Whole genome shotgun sequence of Acrocarpospora pleiomorpha NBRC 16267.</title>
        <authorList>
            <person name="Ichikawa N."/>
            <person name="Kimura A."/>
            <person name="Kitahashi Y."/>
            <person name="Komaki H."/>
            <person name="Oguchi A."/>
        </authorList>
    </citation>
    <scope>NUCLEOTIDE SEQUENCE [LARGE SCALE GENOMIC DNA]</scope>
    <source>
        <strain evidence="4 5">NBRC 16267</strain>
    </source>
</reference>
<evidence type="ECO:0000256" key="2">
    <source>
        <dbReference type="ARBA" id="ARBA00049106"/>
    </source>
</evidence>
<proteinExistence type="inferred from homology"/>
<protein>
    <recommendedName>
        <fullName evidence="3">SnoaL-like domain-containing protein</fullName>
    </recommendedName>
</protein>
<dbReference type="Pfam" id="PF13577">
    <property type="entry name" value="SnoaL_4"/>
    <property type="match status" value="1"/>
</dbReference>
<dbReference type="Gene3D" id="2.30.110.10">
    <property type="entry name" value="Electron Transport, Fmn-binding Protein, Chain A"/>
    <property type="match status" value="1"/>
</dbReference>
<evidence type="ECO:0000313" key="4">
    <source>
        <dbReference type="EMBL" id="GES17563.1"/>
    </source>
</evidence>
<dbReference type="Pfam" id="PF04075">
    <property type="entry name" value="F420H2_quin_red"/>
    <property type="match status" value="1"/>
</dbReference>
<sequence length="313" mass="35839">MGDNSQGLEQRVAELERAVTRLNDIVEIQHLLASYGPSVDSNSIDLAGEIWVEDGIYEIDGWELGNRQQIRDMLYSETHQEYVRVGSSHQVSPPRITLQGDTAVAITYQILIANGPHGFMIRRLTANRWALERRPEGWRVRRRTNRLLNGSPAARLLFRHSLQGVDDPLAVFEEEYEPTPRDFAREQVELFERSNGTEGNTMQDRPIVVLTTIGRKSGKVRKSPLIRVEHDGQYVAIASYGGRPENPEWYGNLLHQPQVELQDGATKRRYLTRVLTGAERDTWWDRAVEAFPTYAEYQLKTARRIPVVLLQPL</sequence>
<organism evidence="4 5">
    <name type="scientific">Acrocarpospora pleiomorpha</name>
    <dbReference type="NCBI Taxonomy" id="90975"/>
    <lineage>
        <taxon>Bacteria</taxon>
        <taxon>Bacillati</taxon>
        <taxon>Actinomycetota</taxon>
        <taxon>Actinomycetes</taxon>
        <taxon>Streptosporangiales</taxon>
        <taxon>Streptosporangiaceae</taxon>
        <taxon>Acrocarpospora</taxon>
    </lineage>
</organism>
<dbReference type="GO" id="GO:0016491">
    <property type="term" value="F:oxidoreductase activity"/>
    <property type="evidence" value="ECO:0007669"/>
    <property type="project" value="InterPro"/>
</dbReference>
<dbReference type="AlphaFoldDB" id="A0A5M3XF36"/>
<dbReference type="Gene3D" id="3.10.450.50">
    <property type="match status" value="1"/>
</dbReference>
<name>A0A5M3XF36_9ACTN</name>
<evidence type="ECO:0000313" key="5">
    <source>
        <dbReference type="Proteomes" id="UP000377595"/>
    </source>
</evidence>
<dbReference type="PANTHER" id="PTHR39428:SF3">
    <property type="entry name" value="DEAZAFLAVIN-DEPENDENT NITROREDUCTASE"/>
    <property type="match status" value="1"/>
</dbReference>
<evidence type="ECO:0000259" key="3">
    <source>
        <dbReference type="Pfam" id="PF13577"/>
    </source>
</evidence>
<dbReference type="InterPro" id="IPR037401">
    <property type="entry name" value="SnoaL-like"/>
</dbReference>
<dbReference type="InterPro" id="IPR004378">
    <property type="entry name" value="F420H2_quin_Rdtase"/>
</dbReference>
<dbReference type="InterPro" id="IPR032710">
    <property type="entry name" value="NTF2-like_dom_sf"/>
</dbReference>
<comment type="similarity">
    <text evidence="1">Belongs to the F420H(2)-dependent quinone reductase family.</text>
</comment>
<dbReference type="InterPro" id="IPR012349">
    <property type="entry name" value="Split_barrel_FMN-bd"/>
</dbReference>
<dbReference type="NCBIfam" id="TIGR00026">
    <property type="entry name" value="hi_GC_TIGR00026"/>
    <property type="match status" value="1"/>
</dbReference>
<feature type="domain" description="SnoaL-like" evidence="3">
    <location>
        <begin position="21"/>
        <end position="144"/>
    </location>
</feature>